<organism evidence="1 2">
    <name type="scientific">Crossiella cryophila</name>
    <dbReference type="NCBI Taxonomy" id="43355"/>
    <lineage>
        <taxon>Bacteria</taxon>
        <taxon>Bacillati</taxon>
        <taxon>Actinomycetota</taxon>
        <taxon>Actinomycetes</taxon>
        <taxon>Pseudonocardiales</taxon>
        <taxon>Pseudonocardiaceae</taxon>
        <taxon>Crossiella</taxon>
    </lineage>
</organism>
<dbReference type="EMBL" id="JACHMH010000001">
    <property type="protein sequence ID" value="MBB4681513.1"/>
    <property type="molecule type" value="Genomic_DNA"/>
</dbReference>
<sequence length="237" mass="25558">MATQQLTLTAPSGRRVSVTLPAHTPVSSVAAGVRFAGGVYGTGFQIGPRGYHEFAVTQVAPMRQRERFLVHGREVVIAEAVDGQSSAATLFGVYHELMTVYSGPAPRREAVFALFNSLRVKDTVDGMIVRTRTATMLDLMHEQIMLAVRDHGSLSIPGPAQAAAVTPRFAGARTKHGEVWKTPYPGAEGSARASDHAFVLGCPAGTAEVHLSDTTVTSERQRLDWLNEINVVWHDAN</sequence>
<reference evidence="1 2" key="1">
    <citation type="submission" date="2020-08" db="EMBL/GenBank/DDBJ databases">
        <title>Sequencing the genomes of 1000 actinobacteria strains.</title>
        <authorList>
            <person name="Klenk H.-P."/>
        </authorList>
    </citation>
    <scope>NUCLEOTIDE SEQUENCE [LARGE SCALE GENOMIC DNA]</scope>
    <source>
        <strain evidence="1 2">DSM 44230</strain>
    </source>
</reference>
<evidence type="ECO:0000313" key="2">
    <source>
        <dbReference type="Proteomes" id="UP000533598"/>
    </source>
</evidence>
<gene>
    <name evidence="1" type="ORF">HNR67_007631</name>
</gene>
<dbReference type="Proteomes" id="UP000533598">
    <property type="component" value="Unassembled WGS sequence"/>
</dbReference>
<dbReference type="RefSeq" id="WP_185008145.1">
    <property type="nucleotide sequence ID" value="NZ_BAAAUI010000012.1"/>
</dbReference>
<keyword evidence="2" id="KW-1185">Reference proteome</keyword>
<name>A0A7W7CKM9_9PSEU</name>
<proteinExistence type="predicted"/>
<accession>A0A7W7CKM9</accession>
<protein>
    <submittedName>
        <fullName evidence="1">Uncharacterized protein</fullName>
    </submittedName>
</protein>
<dbReference type="AlphaFoldDB" id="A0A7W7CKM9"/>
<comment type="caution">
    <text evidence="1">The sequence shown here is derived from an EMBL/GenBank/DDBJ whole genome shotgun (WGS) entry which is preliminary data.</text>
</comment>
<evidence type="ECO:0000313" key="1">
    <source>
        <dbReference type="EMBL" id="MBB4681513.1"/>
    </source>
</evidence>